<protein>
    <submittedName>
        <fullName evidence="1">Uncharacterized protein</fullName>
    </submittedName>
</protein>
<dbReference type="EMBL" id="JAUEPN010000004">
    <property type="protein sequence ID" value="KAK3296453.1"/>
    <property type="molecule type" value="Genomic_DNA"/>
</dbReference>
<dbReference type="Proteomes" id="UP001278766">
    <property type="component" value="Unassembled WGS sequence"/>
</dbReference>
<accession>A0AAE0HH22</accession>
<sequence>MNTGTGTRGGWALCSLMALDLALAVLRLCRRHDSVLPLLVIFNIRAFVNTKLGMVLVVGSC</sequence>
<evidence type="ECO:0000313" key="1">
    <source>
        <dbReference type="EMBL" id="KAK3296453.1"/>
    </source>
</evidence>
<dbReference type="AlphaFoldDB" id="A0AAE0HH22"/>
<keyword evidence="2" id="KW-1185">Reference proteome</keyword>
<evidence type="ECO:0000313" key="2">
    <source>
        <dbReference type="Proteomes" id="UP001278766"/>
    </source>
</evidence>
<reference evidence="1" key="2">
    <citation type="submission" date="2023-06" db="EMBL/GenBank/DDBJ databases">
        <authorList>
            <consortium name="Lawrence Berkeley National Laboratory"/>
            <person name="Haridas S."/>
            <person name="Hensen N."/>
            <person name="Bonometti L."/>
            <person name="Westerberg I."/>
            <person name="Brannstrom I.O."/>
            <person name="Guillou S."/>
            <person name="Cros-Aarteil S."/>
            <person name="Calhoun S."/>
            <person name="Kuo A."/>
            <person name="Mondo S."/>
            <person name="Pangilinan J."/>
            <person name="Riley R."/>
            <person name="Labutti K."/>
            <person name="Andreopoulos B."/>
            <person name="Lipzen A."/>
            <person name="Chen C."/>
            <person name="Yanf M."/>
            <person name="Daum C."/>
            <person name="Ng V."/>
            <person name="Clum A."/>
            <person name="Steindorff A."/>
            <person name="Ohm R."/>
            <person name="Martin F."/>
            <person name="Silar P."/>
            <person name="Natvig D."/>
            <person name="Lalanne C."/>
            <person name="Gautier V."/>
            <person name="Ament-Velasquez S.L."/>
            <person name="Kruys A."/>
            <person name="Hutchinson M.I."/>
            <person name="Powell A.J."/>
            <person name="Barry K."/>
            <person name="Miller A.N."/>
            <person name="Grigoriev I.V."/>
            <person name="Debuchy R."/>
            <person name="Gladieux P."/>
            <person name="Thoren M.H."/>
            <person name="Johannesson H."/>
        </authorList>
    </citation>
    <scope>NUCLEOTIDE SEQUENCE</scope>
    <source>
        <strain evidence="1">CBS 168.71</strain>
    </source>
</reference>
<gene>
    <name evidence="1" type="ORF">B0H64DRAFT_398296</name>
</gene>
<reference evidence="1" key="1">
    <citation type="journal article" date="2023" name="Mol. Phylogenet. Evol.">
        <title>Genome-scale phylogeny and comparative genomics of the fungal order Sordariales.</title>
        <authorList>
            <person name="Hensen N."/>
            <person name="Bonometti L."/>
            <person name="Westerberg I."/>
            <person name="Brannstrom I.O."/>
            <person name="Guillou S."/>
            <person name="Cros-Aarteil S."/>
            <person name="Calhoun S."/>
            <person name="Haridas S."/>
            <person name="Kuo A."/>
            <person name="Mondo S."/>
            <person name="Pangilinan J."/>
            <person name="Riley R."/>
            <person name="LaButti K."/>
            <person name="Andreopoulos B."/>
            <person name="Lipzen A."/>
            <person name="Chen C."/>
            <person name="Yan M."/>
            <person name="Daum C."/>
            <person name="Ng V."/>
            <person name="Clum A."/>
            <person name="Steindorff A."/>
            <person name="Ohm R.A."/>
            <person name="Martin F."/>
            <person name="Silar P."/>
            <person name="Natvig D.O."/>
            <person name="Lalanne C."/>
            <person name="Gautier V."/>
            <person name="Ament-Velasquez S.L."/>
            <person name="Kruys A."/>
            <person name="Hutchinson M.I."/>
            <person name="Powell A.J."/>
            <person name="Barry K."/>
            <person name="Miller A.N."/>
            <person name="Grigoriev I.V."/>
            <person name="Debuchy R."/>
            <person name="Gladieux P."/>
            <person name="Hiltunen Thoren M."/>
            <person name="Johannesson H."/>
        </authorList>
    </citation>
    <scope>NUCLEOTIDE SEQUENCE</scope>
    <source>
        <strain evidence="1">CBS 168.71</strain>
    </source>
</reference>
<dbReference type="GeneID" id="87840890"/>
<name>A0AAE0HH22_9PEZI</name>
<dbReference type="RefSeq" id="XP_062659967.1">
    <property type="nucleotide sequence ID" value="XM_062803942.1"/>
</dbReference>
<comment type="caution">
    <text evidence="1">The sequence shown here is derived from an EMBL/GenBank/DDBJ whole genome shotgun (WGS) entry which is preliminary data.</text>
</comment>
<proteinExistence type="predicted"/>
<organism evidence="1 2">
    <name type="scientific">Chaetomium fimeti</name>
    <dbReference type="NCBI Taxonomy" id="1854472"/>
    <lineage>
        <taxon>Eukaryota</taxon>
        <taxon>Fungi</taxon>
        <taxon>Dikarya</taxon>
        <taxon>Ascomycota</taxon>
        <taxon>Pezizomycotina</taxon>
        <taxon>Sordariomycetes</taxon>
        <taxon>Sordariomycetidae</taxon>
        <taxon>Sordariales</taxon>
        <taxon>Chaetomiaceae</taxon>
        <taxon>Chaetomium</taxon>
    </lineage>
</organism>